<dbReference type="InterPro" id="IPR038498">
    <property type="entry name" value="OspF/SpvC_sf"/>
</dbReference>
<gene>
    <name evidence="1" type="ORF">D1H98_13815</name>
</gene>
<accession>A0A3A6W169</accession>
<dbReference type="AlphaFoldDB" id="A0A3A6W169"/>
<dbReference type="Proteomes" id="UP000277145">
    <property type="component" value="Unassembled WGS sequence"/>
</dbReference>
<sequence>MQLSQVYDSVRTKQKINALGAQDIEPILNAKNRRLRELGRSGQLTPIWCADYASQATARKLAKAIASLDVGGRKQYLYYHFNGNHTIGFDVERDKSGVYKIFCFESAADPKHMEALDLLYKELAKKDLKFEIKSCQSQLQKDEFNCSVYNLAVLSELGKYAHAFDYLPEQLEEEVSLKATKEIEIEKSITKKRKVKLENMDKITWVKLSDMPTKVIAMGQSYQAMEQALKKSKDFDLDPAVFIQLHKKKYHYDQSEEQSTKYINQRRKHIMDKLDVSIQPILKKSHSKFLERLPLLGLINEGKIPDFHKEITENKSMSLDEKMTYIEKLFFVITKKYTINGYFDSFEKIKEVPPHYLKSLLLLRNEYLCLLASKSRVEYEEFFKNRLNSSPLKYKLEEHCEKIPSVIGVCSLSSLFKQVFPNDFVAEYYQKQDSCGDLILKNPLTGLLQENALLKPAEVMEKLKAFEKEYGDSVGLNLFVHSKIINFLDEARTKYNYHQHYTRLMKVKSGMNEATMLELFESKEYSVVPVAYIITEDNKLYFYHKENHPKLKAVPIDETNFQEMIKTATQQISKSGKKPEEELSLDNEQIKVVCFLDLETLNNFCTLASHAPYSPGELNNIMNLLVLREIYIQYLSKILSSDKVLAAKTWCSLKRLHLNFLDVVQKDVPISSTAREVIMKLDAAEKDYREHQNQRNLSFQKLSTALTSAAKGILEKGYSFFKPANIKDIVSAYFSKEPEEQCGEKGYRQENHEALGFKLSIFHAFSGVGDRWISYERTKPPVKEIDEFDWKFNLSIHKDDLSKAFPIIAEVANQMNLGLFKIMSQAQANSVQKIDSKTMIGRELVIYCNANPELDAEKWIDILVQIENCFKKAGIRTSTATCPASNRKLGKYVSYTHGAWTNVRMDVPFAEGIKETALEDDDLFVNYEYDEAAEAPRKKMASKKLN</sequence>
<evidence type="ECO:0000313" key="2">
    <source>
        <dbReference type="Proteomes" id="UP000277145"/>
    </source>
</evidence>
<dbReference type="EMBL" id="QWDR01000003">
    <property type="protein sequence ID" value="RJY27555.1"/>
    <property type="molecule type" value="Genomic_DNA"/>
</dbReference>
<dbReference type="Gene3D" id="3.30.2430.10">
    <property type="entry name" value="phosphothreonine lyase"/>
    <property type="match status" value="1"/>
</dbReference>
<proteinExistence type="predicted"/>
<organism evidence="1 2">
    <name type="scientific">Legionella pneumophila subsp. pneumophila</name>
    <dbReference type="NCBI Taxonomy" id="91891"/>
    <lineage>
        <taxon>Bacteria</taxon>
        <taxon>Pseudomonadati</taxon>
        <taxon>Pseudomonadota</taxon>
        <taxon>Gammaproteobacteria</taxon>
        <taxon>Legionellales</taxon>
        <taxon>Legionellaceae</taxon>
        <taxon>Legionella</taxon>
    </lineage>
</organism>
<protein>
    <submittedName>
        <fullName evidence="1">Uncharacterized protein</fullName>
    </submittedName>
</protein>
<name>A0A3A6W169_LEGPN</name>
<reference evidence="1 2" key="1">
    <citation type="submission" date="2018-08" db="EMBL/GenBank/DDBJ databases">
        <title>Genome Sequences of Legionella pneumophila subsp. pneumophila Isolates, Recovered from a Drinking Water System in a Large Builging.</title>
        <authorList>
            <person name="Gomez-Alvarez V."/>
            <person name="Boczek L."/>
            <person name="King D."/>
            <person name="Pemberton A."/>
            <person name="Pfaller S."/>
            <person name="Rodgers M."/>
            <person name="Santodomingo J."/>
            <person name="Revetta R."/>
        </authorList>
    </citation>
    <scope>NUCLEOTIDE SEQUENCE [LARGE SCALE GENOMIC DNA]</scope>
    <source>
        <strain evidence="1 2">L01C.1</strain>
    </source>
</reference>
<comment type="caution">
    <text evidence="1">The sequence shown here is derived from an EMBL/GenBank/DDBJ whole genome shotgun (WGS) entry which is preliminary data.</text>
</comment>
<evidence type="ECO:0000313" key="1">
    <source>
        <dbReference type="EMBL" id="RJY27555.1"/>
    </source>
</evidence>